<dbReference type="OrthoDB" id="9795729at2"/>
<protein>
    <submittedName>
        <fullName evidence="4">Protoporphyrinogen oxidase</fullName>
    </submittedName>
</protein>
<dbReference type="InterPro" id="IPR029039">
    <property type="entry name" value="Flavoprotein-like_sf"/>
</dbReference>
<evidence type="ECO:0000313" key="5">
    <source>
        <dbReference type="Proteomes" id="UP000291088"/>
    </source>
</evidence>
<dbReference type="AlphaFoldDB" id="A0A4Q2T2W0"/>
<evidence type="ECO:0000256" key="2">
    <source>
        <dbReference type="ARBA" id="ARBA00022643"/>
    </source>
</evidence>
<evidence type="ECO:0000313" key="4">
    <source>
        <dbReference type="EMBL" id="RYC12321.1"/>
    </source>
</evidence>
<dbReference type="EMBL" id="SDVB01000238">
    <property type="protein sequence ID" value="RYC12321.1"/>
    <property type="molecule type" value="Genomic_DNA"/>
</dbReference>
<dbReference type="InterPro" id="IPR026816">
    <property type="entry name" value="Flavodoxin_dom"/>
</dbReference>
<reference evidence="4 5" key="1">
    <citation type="submission" date="2019-01" db="EMBL/GenBank/DDBJ databases">
        <authorList>
            <person name="Deng T."/>
        </authorList>
    </citation>
    <scope>NUCLEOTIDE SEQUENCE [LARGE SCALE GENOMIC DNA]</scope>
    <source>
        <strain evidence="4 5">F8825</strain>
    </source>
</reference>
<dbReference type="PANTHER" id="PTHR38030:SF2">
    <property type="entry name" value="PROTOPORPHYRINOGEN IX DEHYDROGENASE [QUINONE]"/>
    <property type="match status" value="1"/>
</dbReference>
<dbReference type="InterPro" id="IPR052200">
    <property type="entry name" value="Protoporphyrinogen_IX_DH"/>
</dbReference>
<dbReference type="PROSITE" id="PS50902">
    <property type="entry name" value="FLAVODOXIN_LIKE"/>
    <property type="match status" value="1"/>
</dbReference>
<keyword evidence="2" id="KW-0288">FMN</keyword>
<comment type="caution">
    <text evidence="4">The sequence shown here is derived from an EMBL/GenBank/DDBJ whole genome shotgun (WGS) entry which is preliminary data.</text>
</comment>
<evidence type="ECO:0000256" key="1">
    <source>
        <dbReference type="ARBA" id="ARBA00022630"/>
    </source>
</evidence>
<dbReference type="SUPFAM" id="SSF52218">
    <property type="entry name" value="Flavoproteins"/>
    <property type="match status" value="1"/>
</dbReference>
<sequence>MNILIGFVSIEGQTRKIAEKIAEHVEKAGHRAVFFNVTSMAEYALERPEAVILCAPIHAGRYPAPFVDFVRRERDFLKSVPSAFVSVSLFIRSEFEEEREEARHFPDTLMAETGWTPGRVLNAAGALRYTEYDFFKRWMAKRLAAREGAPTDASQNFEFTDWAELERFVADFLAGVRA</sequence>
<name>A0A4Q2T2W0_9HYPH</name>
<dbReference type="Pfam" id="PF12724">
    <property type="entry name" value="Flavodoxin_5"/>
    <property type="match status" value="1"/>
</dbReference>
<dbReference type="GO" id="GO:0070819">
    <property type="term" value="F:menaquinone-dependent protoporphyrinogen oxidase activity"/>
    <property type="evidence" value="ECO:0007669"/>
    <property type="project" value="TreeGrafter"/>
</dbReference>
<dbReference type="GO" id="GO:0010181">
    <property type="term" value="F:FMN binding"/>
    <property type="evidence" value="ECO:0007669"/>
    <property type="project" value="InterPro"/>
</dbReference>
<gene>
    <name evidence="4" type="ORF">EUU22_14865</name>
</gene>
<dbReference type="PANTHER" id="PTHR38030">
    <property type="entry name" value="PROTOPORPHYRINOGEN IX DEHYDROGENASE [MENAQUINONE]"/>
    <property type="match status" value="1"/>
</dbReference>
<dbReference type="GO" id="GO:0006783">
    <property type="term" value="P:heme biosynthetic process"/>
    <property type="evidence" value="ECO:0007669"/>
    <property type="project" value="TreeGrafter"/>
</dbReference>
<evidence type="ECO:0000259" key="3">
    <source>
        <dbReference type="PROSITE" id="PS50902"/>
    </source>
</evidence>
<keyword evidence="1" id="KW-0285">Flavoprotein</keyword>
<dbReference type="InterPro" id="IPR008254">
    <property type="entry name" value="Flavodoxin/NO_synth"/>
</dbReference>
<organism evidence="4 5">
    <name type="scientific">Ciceribacter ferrooxidans</name>
    <dbReference type="NCBI Taxonomy" id="2509717"/>
    <lineage>
        <taxon>Bacteria</taxon>
        <taxon>Pseudomonadati</taxon>
        <taxon>Pseudomonadota</taxon>
        <taxon>Alphaproteobacteria</taxon>
        <taxon>Hyphomicrobiales</taxon>
        <taxon>Rhizobiaceae</taxon>
        <taxon>Ciceribacter</taxon>
    </lineage>
</organism>
<dbReference type="Proteomes" id="UP000291088">
    <property type="component" value="Unassembled WGS sequence"/>
</dbReference>
<keyword evidence="5" id="KW-1185">Reference proteome</keyword>
<dbReference type="Gene3D" id="3.40.50.360">
    <property type="match status" value="1"/>
</dbReference>
<feature type="domain" description="Flavodoxin-like" evidence="3">
    <location>
        <begin position="3"/>
        <end position="167"/>
    </location>
</feature>
<proteinExistence type="predicted"/>
<dbReference type="RefSeq" id="WP_129332742.1">
    <property type="nucleotide sequence ID" value="NZ_SDVB01000238.1"/>
</dbReference>
<accession>A0A4Q2T2W0</accession>